<organism evidence="2 3">
    <name type="scientific">Cercophora newfieldiana</name>
    <dbReference type="NCBI Taxonomy" id="92897"/>
    <lineage>
        <taxon>Eukaryota</taxon>
        <taxon>Fungi</taxon>
        <taxon>Dikarya</taxon>
        <taxon>Ascomycota</taxon>
        <taxon>Pezizomycotina</taxon>
        <taxon>Sordariomycetes</taxon>
        <taxon>Sordariomycetidae</taxon>
        <taxon>Sordariales</taxon>
        <taxon>Lasiosphaeriaceae</taxon>
        <taxon>Cercophora</taxon>
    </lineage>
</organism>
<evidence type="ECO:0000313" key="2">
    <source>
        <dbReference type="EMBL" id="KAK0656841.1"/>
    </source>
</evidence>
<dbReference type="Proteomes" id="UP001174936">
    <property type="component" value="Unassembled WGS sequence"/>
</dbReference>
<feature type="region of interest" description="Disordered" evidence="1">
    <location>
        <begin position="72"/>
        <end position="92"/>
    </location>
</feature>
<evidence type="ECO:0000256" key="1">
    <source>
        <dbReference type="SAM" id="MobiDB-lite"/>
    </source>
</evidence>
<sequence length="92" mass="10201">MARKRMEIYNTGDSLVVSDPTTGPAVAGLSRGERTGSRIFQCLWSYVSTSSWKGPHRCMFCVEARGHSGGILPSERNVTDFPRHVPKKGRYA</sequence>
<proteinExistence type="predicted"/>
<name>A0AA40CZ68_9PEZI</name>
<dbReference type="EMBL" id="JAULSV010000001">
    <property type="protein sequence ID" value="KAK0656841.1"/>
    <property type="molecule type" value="Genomic_DNA"/>
</dbReference>
<reference evidence="2" key="1">
    <citation type="submission" date="2023-06" db="EMBL/GenBank/DDBJ databases">
        <title>Genome-scale phylogeny and comparative genomics of the fungal order Sordariales.</title>
        <authorList>
            <consortium name="Lawrence Berkeley National Laboratory"/>
            <person name="Hensen N."/>
            <person name="Bonometti L."/>
            <person name="Westerberg I."/>
            <person name="Brannstrom I.O."/>
            <person name="Guillou S."/>
            <person name="Cros-Aarteil S."/>
            <person name="Calhoun S."/>
            <person name="Haridas S."/>
            <person name="Kuo A."/>
            <person name="Mondo S."/>
            <person name="Pangilinan J."/>
            <person name="Riley R."/>
            <person name="Labutti K."/>
            <person name="Andreopoulos B."/>
            <person name="Lipzen A."/>
            <person name="Chen C."/>
            <person name="Yanf M."/>
            <person name="Daum C."/>
            <person name="Ng V."/>
            <person name="Clum A."/>
            <person name="Steindorff A."/>
            <person name="Ohm R."/>
            <person name="Martin F."/>
            <person name="Silar P."/>
            <person name="Natvig D."/>
            <person name="Lalanne C."/>
            <person name="Gautier V."/>
            <person name="Ament-Velasquez S.L."/>
            <person name="Kruys A."/>
            <person name="Hutchinson M.I."/>
            <person name="Powell A.J."/>
            <person name="Barry K."/>
            <person name="Miller A.N."/>
            <person name="Grigoriev I.V."/>
            <person name="Debuchy R."/>
            <person name="Gladieux P."/>
            <person name="Thoren M.H."/>
            <person name="Johannesson H."/>
        </authorList>
    </citation>
    <scope>NUCLEOTIDE SEQUENCE</scope>
    <source>
        <strain evidence="2">SMH2532-1</strain>
    </source>
</reference>
<evidence type="ECO:0000313" key="3">
    <source>
        <dbReference type="Proteomes" id="UP001174936"/>
    </source>
</evidence>
<protein>
    <submittedName>
        <fullName evidence="2">Uncharacterized protein</fullName>
    </submittedName>
</protein>
<keyword evidence="3" id="KW-1185">Reference proteome</keyword>
<accession>A0AA40CZ68</accession>
<comment type="caution">
    <text evidence="2">The sequence shown here is derived from an EMBL/GenBank/DDBJ whole genome shotgun (WGS) entry which is preliminary data.</text>
</comment>
<dbReference type="AlphaFoldDB" id="A0AA40CZ68"/>
<gene>
    <name evidence="2" type="ORF">B0T16DRAFT_400367</name>
</gene>